<keyword evidence="4" id="KW-1185">Reference proteome</keyword>
<organism evidence="3 4">
    <name type="scientific">Colletotrichum incanum</name>
    <name type="common">Soybean anthracnose fungus</name>
    <dbReference type="NCBI Taxonomy" id="1573173"/>
    <lineage>
        <taxon>Eukaryota</taxon>
        <taxon>Fungi</taxon>
        <taxon>Dikarya</taxon>
        <taxon>Ascomycota</taxon>
        <taxon>Pezizomycotina</taxon>
        <taxon>Sordariomycetes</taxon>
        <taxon>Hypocreomycetidae</taxon>
        <taxon>Glomerellales</taxon>
        <taxon>Glomerellaceae</taxon>
        <taxon>Colletotrichum</taxon>
        <taxon>Colletotrichum spaethianum species complex</taxon>
    </lineage>
</organism>
<evidence type="ECO:0000313" key="4">
    <source>
        <dbReference type="Proteomes" id="UP000076584"/>
    </source>
</evidence>
<dbReference type="SMART" id="SM00829">
    <property type="entry name" value="PKS_ER"/>
    <property type="match status" value="1"/>
</dbReference>
<dbReference type="AlphaFoldDB" id="A0A167A059"/>
<dbReference type="CDD" id="cd08249">
    <property type="entry name" value="enoyl_reductase_like"/>
    <property type="match status" value="1"/>
</dbReference>
<dbReference type="SUPFAM" id="SSF50129">
    <property type="entry name" value="GroES-like"/>
    <property type="match status" value="1"/>
</dbReference>
<dbReference type="OrthoDB" id="9992527at2759"/>
<evidence type="ECO:0000313" key="3">
    <source>
        <dbReference type="EMBL" id="KZL79559.1"/>
    </source>
</evidence>
<dbReference type="PANTHER" id="PTHR45348">
    <property type="entry name" value="HYPOTHETICAL OXIDOREDUCTASE (EUROFUNG)"/>
    <property type="match status" value="1"/>
</dbReference>
<comment type="caution">
    <text evidence="3">The sequence shown here is derived from an EMBL/GenBank/DDBJ whole genome shotgun (WGS) entry which is preliminary data.</text>
</comment>
<dbReference type="GO" id="GO:0016651">
    <property type="term" value="F:oxidoreductase activity, acting on NAD(P)H"/>
    <property type="evidence" value="ECO:0007669"/>
    <property type="project" value="InterPro"/>
</dbReference>
<dbReference type="Gene3D" id="3.90.180.10">
    <property type="entry name" value="Medium-chain alcohol dehydrogenases, catalytic domain"/>
    <property type="match status" value="1"/>
</dbReference>
<dbReference type="InterPro" id="IPR020843">
    <property type="entry name" value="ER"/>
</dbReference>
<dbReference type="InterPro" id="IPR036291">
    <property type="entry name" value="NAD(P)-bd_dom_sf"/>
</dbReference>
<dbReference type="Pfam" id="PF08240">
    <property type="entry name" value="ADH_N"/>
    <property type="match status" value="1"/>
</dbReference>
<dbReference type="InterPro" id="IPR013154">
    <property type="entry name" value="ADH-like_N"/>
</dbReference>
<evidence type="ECO:0000256" key="2">
    <source>
        <dbReference type="ARBA" id="ARBA00023002"/>
    </source>
</evidence>
<keyword evidence="2" id="KW-0560">Oxidoreductase</keyword>
<dbReference type="InterPro" id="IPR011032">
    <property type="entry name" value="GroES-like_sf"/>
</dbReference>
<gene>
    <name evidence="3" type="ORF">CI238_07254</name>
</gene>
<dbReference type="Gene3D" id="3.40.50.720">
    <property type="entry name" value="NAD(P)-binding Rossmann-like Domain"/>
    <property type="match status" value="1"/>
</dbReference>
<dbReference type="InterPro" id="IPR047122">
    <property type="entry name" value="Trans-enoyl_RdTase-like"/>
</dbReference>
<dbReference type="Pfam" id="PF00107">
    <property type="entry name" value="ADH_zinc_N"/>
    <property type="match status" value="1"/>
</dbReference>
<sequence>MANTMKALVSNRSIVARIFNLSTGKSVFKGAHVINVSKPKISDQEILVKVNAVALNPSDYKHIDVISPKHCIVGCDYAGEVVEVGNSATGCWKIGDRVAGVVHGGLHHDRGAFAEYIKTDADLAWKIPSGVSDEEAATYGVSAVTAILAINVHLGLPWPDQAGQRDKTATSTSQKRIVFIYAGSTSVGIFAIQLAKLAGYTVVTTASPHSYDLVKRYGADHVYNYKSETWVQELVSNFPEVTLALDCFSEGGSGPSTTKVLKGKGGKIVTLLDQGESKVPGVKYDMIMLYTVFGKEFAWLQPVGPKFGVDLEHRNALARFYSILPQLTDTIKPPPIQAINGGIDIILEKLDLLRQGKVSGSKLVVKF</sequence>
<dbReference type="Proteomes" id="UP000076584">
    <property type="component" value="Unassembled WGS sequence"/>
</dbReference>
<dbReference type="STRING" id="1573173.A0A167A059"/>
<dbReference type="EMBL" id="LFIW01002072">
    <property type="protein sequence ID" value="KZL79559.1"/>
    <property type="molecule type" value="Genomic_DNA"/>
</dbReference>
<reference evidence="3 4" key="1">
    <citation type="submission" date="2015-06" db="EMBL/GenBank/DDBJ databases">
        <title>Survival trade-offs in plant roots during colonization by closely related pathogenic and mutualistic fungi.</title>
        <authorList>
            <person name="Hacquard S."/>
            <person name="Kracher B."/>
            <person name="Hiruma K."/>
            <person name="Weinman A."/>
            <person name="Muench P."/>
            <person name="Garrido Oter R."/>
            <person name="Ver Loren van Themaat E."/>
            <person name="Dallerey J.-F."/>
            <person name="Damm U."/>
            <person name="Henrissat B."/>
            <person name="Lespinet O."/>
            <person name="Thon M."/>
            <person name="Kemen E."/>
            <person name="McHardy A.C."/>
            <person name="Schulze-Lefert P."/>
            <person name="O'Connell R.J."/>
        </authorList>
    </citation>
    <scope>NUCLEOTIDE SEQUENCE [LARGE SCALE GENOMIC DNA]</scope>
    <source>
        <strain evidence="3 4">MAFF 238704</strain>
    </source>
</reference>
<dbReference type="SUPFAM" id="SSF51735">
    <property type="entry name" value="NAD(P)-binding Rossmann-fold domains"/>
    <property type="match status" value="1"/>
</dbReference>
<dbReference type="PANTHER" id="PTHR45348:SF7">
    <property type="entry name" value="ZINC BINDING OXIDOREDUCTASE, PUTATIVE-RELATED"/>
    <property type="match status" value="1"/>
</dbReference>
<dbReference type="InterPro" id="IPR013149">
    <property type="entry name" value="ADH-like_C"/>
</dbReference>
<accession>A0A167A059</accession>
<proteinExistence type="inferred from homology"/>
<name>A0A167A059_COLIC</name>
<comment type="similarity">
    <text evidence="1">Belongs to the zinc-containing alcohol dehydrogenase family.</text>
</comment>
<protein>
    <submittedName>
        <fullName evidence="3">Zinc binding protein</fullName>
    </submittedName>
</protein>
<evidence type="ECO:0000256" key="1">
    <source>
        <dbReference type="ARBA" id="ARBA00008072"/>
    </source>
</evidence>